<evidence type="ECO:0000313" key="13">
    <source>
        <dbReference type="Proteomes" id="UP000323011"/>
    </source>
</evidence>
<dbReference type="PIRSF" id="PIRSF017190">
    <property type="entry name" value="Rbsml_synth_fac_NIP7"/>
    <property type="match status" value="1"/>
</dbReference>
<dbReference type="EMBL" id="VLTM01000002">
    <property type="protein sequence ID" value="KAA0168403.1"/>
    <property type="molecule type" value="Genomic_DNA"/>
</dbReference>
<dbReference type="CDD" id="cd21146">
    <property type="entry name" value="Nip7_N_euk"/>
    <property type="match status" value="1"/>
</dbReference>
<evidence type="ECO:0000259" key="7">
    <source>
        <dbReference type="SMART" id="SM00359"/>
    </source>
</evidence>
<dbReference type="Proteomes" id="UP000323011">
    <property type="component" value="Unassembled WGS sequence"/>
</dbReference>
<dbReference type="EMBL" id="VLTN01000004">
    <property type="protein sequence ID" value="KAA0156297.1"/>
    <property type="molecule type" value="Genomic_DNA"/>
</dbReference>
<comment type="caution">
    <text evidence="10">The sequence shown here is derived from an EMBL/GenBank/DDBJ whole genome shotgun (WGS) entry which is preliminary data.</text>
</comment>
<comment type="subunit">
    <text evidence="6">Interacts with pre-ribosome complex.</text>
</comment>
<proteinExistence type="inferred from homology"/>
<sequence>MRPLTDDETRKVFEKLALYIGRNVRFLVDRKDERFCFRLHRDRVFYLSERMMRLAASFPRKHLASAGTCFGKFTKSGKFHLKVTCLEYLAQYAKHKVWVKPSSEMTFLYGNHIIKAGVQRITEDMPQNAGVIVLSMSNAPLGFGLAAQAADRLKDLDGTAMAVLHQSDVGEYLREEEALQ</sequence>
<dbReference type="PROSITE" id="PS50890">
    <property type="entry name" value="PUA"/>
    <property type="match status" value="1"/>
</dbReference>
<evidence type="ECO:0000256" key="1">
    <source>
        <dbReference type="ARBA" id="ARBA00004604"/>
    </source>
</evidence>
<dbReference type="GO" id="GO:0005730">
    <property type="term" value="C:nucleolus"/>
    <property type="evidence" value="ECO:0007669"/>
    <property type="project" value="UniProtKB-SubCell"/>
</dbReference>
<dbReference type="Gene3D" id="3.10.450.220">
    <property type="match status" value="1"/>
</dbReference>
<dbReference type="GO" id="GO:0042255">
    <property type="term" value="P:ribosome assembly"/>
    <property type="evidence" value="ECO:0007669"/>
    <property type="project" value="InterPro"/>
</dbReference>
<dbReference type="SUPFAM" id="SSF88697">
    <property type="entry name" value="PUA domain-like"/>
    <property type="match status" value="1"/>
</dbReference>
<dbReference type="EMBL" id="VLTO01000003">
    <property type="protein sequence ID" value="KAA0177670.1"/>
    <property type="molecule type" value="Genomic_DNA"/>
</dbReference>
<dbReference type="FunFam" id="3.10.450.220:FF:000001">
    <property type="entry name" value="60S ribosome subunit biogenesis protein NIP7 homolog"/>
    <property type="match status" value="1"/>
</dbReference>
<evidence type="ECO:0000313" key="11">
    <source>
        <dbReference type="EMBL" id="KAA0177670.1"/>
    </source>
</evidence>
<evidence type="ECO:0000313" key="12">
    <source>
        <dbReference type="Proteomes" id="UP000322899"/>
    </source>
</evidence>
<feature type="domain" description="PUA" evidence="7">
    <location>
        <begin position="95"/>
        <end position="170"/>
    </location>
</feature>
<evidence type="ECO:0000313" key="8">
    <source>
        <dbReference type="EMBL" id="KAA0156297.1"/>
    </source>
</evidence>
<evidence type="ECO:0000256" key="2">
    <source>
        <dbReference type="ARBA" id="ARBA00009895"/>
    </source>
</evidence>
<reference evidence="12 13" key="1">
    <citation type="submission" date="2019-07" db="EMBL/GenBank/DDBJ databases">
        <title>Genomes of Cafeteria roenbergensis.</title>
        <authorList>
            <person name="Fischer M.G."/>
            <person name="Hackl T."/>
            <person name="Roman M."/>
        </authorList>
    </citation>
    <scope>NUCLEOTIDE SEQUENCE [LARGE SCALE GENOMIC DNA]</scope>
    <source>
        <strain evidence="8 13">BVI</strain>
        <strain evidence="10 15">Cflag</strain>
        <strain evidence="11 12">E4-10P</strain>
        <strain evidence="9 14">RCC970-E3</strain>
    </source>
</reference>
<dbReference type="Proteomes" id="UP000322899">
    <property type="component" value="Unassembled WGS sequence"/>
</dbReference>
<dbReference type="InterPro" id="IPR016686">
    <property type="entry name" value="Ribosomal_synth_fac_NIP7"/>
</dbReference>
<evidence type="ECO:0000256" key="4">
    <source>
        <dbReference type="ARBA" id="ARBA00022884"/>
    </source>
</evidence>
<dbReference type="InterPro" id="IPR036974">
    <property type="entry name" value="PUA_sf"/>
</dbReference>
<comment type="similarity">
    <text evidence="2 6">Belongs to the NIP7 family.</text>
</comment>
<dbReference type="OrthoDB" id="27490at2759"/>
<dbReference type="Proteomes" id="UP000325113">
    <property type="component" value="Unassembled WGS sequence"/>
</dbReference>
<evidence type="ECO:0000256" key="5">
    <source>
        <dbReference type="ARBA" id="ARBA00023242"/>
    </source>
</evidence>
<protein>
    <recommendedName>
        <fullName evidence="6">60S ribosome subunit biogenesis protein NIP7 homolog</fullName>
    </recommendedName>
</protein>
<dbReference type="InterPro" id="IPR040598">
    <property type="entry name" value="NIP7_N"/>
</dbReference>
<dbReference type="Pfam" id="PF17833">
    <property type="entry name" value="pre-PUA_NIP7"/>
    <property type="match status" value="1"/>
</dbReference>
<dbReference type="CDD" id="cd21151">
    <property type="entry name" value="PUA_Nip7-like"/>
    <property type="match status" value="1"/>
</dbReference>
<dbReference type="GO" id="GO:0003723">
    <property type="term" value="F:RNA binding"/>
    <property type="evidence" value="ECO:0007669"/>
    <property type="project" value="UniProtKB-KW"/>
</dbReference>
<keyword evidence="3 6" id="KW-0690">Ribosome biogenesis</keyword>
<dbReference type="OMA" id="LISMGTC"/>
<dbReference type="AlphaFoldDB" id="A0A5A8DSM9"/>
<dbReference type="InterPro" id="IPR005155">
    <property type="entry name" value="UPF0113_PUA"/>
</dbReference>
<evidence type="ECO:0000256" key="3">
    <source>
        <dbReference type="ARBA" id="ARBA00022517"/>
    </source>
</evidence>
<evidence type="ECO:0000256" key="6">
    <source>
        <dbReference type="PIRNR" id="PIRNR017190"/>
    </source>
</evidence>
<dbReference type="FunFam" id="2.30.130.10:FF:000002">
    <property type="entry name" value="60S ribosome subunit biogenesis protein NIP7 homolog"/>
    <property type="match status" value="1"/>
</dbReference>
<evidence type="ECO:0000313" key="15">
    <source>
        <dbReference type="Proteomes" id="UP000325113"/>
    </source>
</evidence>
<evidence type="ECO:0000313" key="9">
    <source>
        <dbReference type="EMBL" id="KAA0165654.1"/>
    </source>
</evidence>
<evidence type="ECO:0000313" key="10">
    <source>
        <dbReference type="EMBL" id="KAA0168403.1"/>
    </source>
</evidence>
<dbReference type="InterPro" id="IPR002478">
    <property type="entry name" value="PUA"/>
</dbReference>
<gene>
    <name evidence="11" type="ORF">FNF27_00843</name>
    <name evidence="9" type="ORF">FNF28_03404</name>
    <name evidence="8" type="ORF">FNF29_01090</name>
    <name evidence="10" type="ORF">FNF31_00285</name>
</gene>
<comment type="function">
    <text evidence="6">Required for proper 27S pre-rRNA processing and 60S ribosome subunit assembly.</text>
</comment>
<comment type="subcellular location">
    <subcellularLocation>
        <location evidence="1">Nucleus</location>
        <location evidence="1">Nucleolus</location>
    </subcellularLocation>
</comment>
<dbReference type="EMBL" id="VLTL01000045">
    <property type="protein sequence ID" value="KAA0165654.1"/>
    <property type="molecule type" value="Genomic_DNA"/>
</dbReference>
<keyword evidence="13" id="KW-1185">Reference proteome</keyword>
<dbReference type="Pfam" id="PF03657">
    <property type="entry name" value="UPF0113"/>
    <property type="match status" value="1"/>
</dbReference>
<accession>A0A5A8DSM9</accession>
<organism evidence="10 15">
    <name type="scientific">Cafeteria roenbergensis</name>
    <name type="common">Marine flagellate</name>
    <dbReference type="NCBI Taxonomy" id="33653"/>
    <lineage>
        <taxon>Eukaryota</taxon>
        <taxon>Sar</taxon>
        <taxon>Stramenopiles</taxon>
        <taxon>Bigyra</taxon>
        <taxon>Opalozoa</taxon>
        <taxon>Bicosoecida</taxon>
        <taxon>Cafeteriaceae</taxon>
        <taxon>Cafeteria</taxon>
    </lineage>
</organism>
<dbReference type="SMART" id="SM00359">
    <property type="entry name" value="PUA"/>
    <property type="match status" value="1"/>
</dbReference>
<dbReference type="Proteomes" id="UP000324907">
    <property type="component" value="Unassembled WGS sequence"/>
</dbReference>
<name>A0A5A8DSM9_CAFRO</name>
<evidence type="ECO:0000313" key="14">
    <source>
        <dbReference type="Proteomes" id="UP000324907"/>
    </source>
</evidence>
<keyword evidence="5 6" id="KW-0539">Nucleus</keyword>
<dbReference type="InterPro" id="IPR015947">
    <property type="entry name" value="PUA-like_sf"/>
</dbReference>
<keyword evidence="4 6" id="KW-0694">RNA-binding</keyword>
<dbReference type="SUPFAM" id="SSF88802">
    <property type="entry name" value="Pre-PUA domain"/>
    <property type="match status" value="1"/>
</dbReference>
<dbReference type="InterPro" id="IPR055359">
    <property type="entry name" value="Nip7_N_euk"/>
</dbReference>
<dbReference type="Gene3D" id="2.30.130.10">
    <property type="entry name" value="PUA domain"/>
    <property type="match status" value="1"/>
</dbReference>